<evidence type="ECO:0000256" key="3">
    <source>
        <dbReference type="ARBA" id="ARBA00023239"/>
    </source>
</evidence>
<dbReference type="AlphaFoldDB" id="A0A7N2L668"/>
<reference evidence="5" key="2">
    <citation type="submission" date="2021-01" db="UniProtKB">
        <authorList>
            <consortium name="EnsemblPlants"/>
        </authorList>
    </citation>
    <scope>IDENTIFICATION</scope>
</reference>
<keyword evidence="3" id="KW-0456">Lyase</keyword>
<dbReference type="EMBL" id="LRBV02000003">
    <property type="status" value="NOT_ANNOTATED_CDS"/>
    <property type="molecule type" value="Genomic_DNA"/>
</dbReference>
<dbReference type="Proteomes" id="UP000594261">
    <property type="component" value="Chromosome 3"/>
</dbReference>
<dbReference type="GO" id="GO:0006401">
    <property type="term" value="P:RNA catabolic process"/>
    <property type="evidence" value="ECO:0007669"/>
    <property type="project" value="TreeGrafter"/>
</dbReference>
<dbReference type="GO" id="GO:0033897">
    <property type="term" value="F:ribonuclease T2 activity"/>
    <property type="evidence" value="ECO:0007669"/>
    <property type="project" value="InterPro"/>
</dbReference>
<dbReference type="Pfam" id="PF00445">
    <property type="entry name" value="Ribonuclease_T2"/>
    <property type="match status" value="1"/>
</dbReference>
<dbReference type="SUPFAM" id="SSF55895">
    <property type="entry name" value="Ribonuclease Rh-like"/>
    <property type="match status" value="1"/>
</dbReference>
<dbReference type="PROSITE" id="PS00531">
    <property type="entry name" value="RNASE_T2_2"/>
    <property type="match status" value="1"/>
</dbReference>
<comment type="similarity">
    <text evidence="1 4">Belongs to the RNase T2 family.</text>
</comment>
<sequence length="214" mass="24621">MVVRAASQPPNPIPVPYDFYSVVLQWPKSVCNTGWHQCTKPIPPSFTLHGLWPQRYSFPCFDDCTRYPGNTKFDNNSIPDDDRNVLIQYWPNMYGDNEAFWRHEYEKHGSCVHPFYLDQLTYFLTAYRVATSTDLYSILLAAGIICGGPTTFGAIRTAIHASTRFWPTVRCNRSLTRTLQLFQIYLCFNKITNAPMDCPKDQKGCTDPIDYPQP</sequence>
<dbReference type="InterPro" id="IPR033130">
    <property type="entry name" value="RNase_T2_His_AS_2"/>
</dbReference>
<protein>
    <submittedName>
        <fullName evidence="5">Uncharacterized protein</fullName>
    </submittedName>
</protein>
<dbReference type="PANTHER" id="PTHR11240:SF22">
    <property type="entry name" value="RIBONUCLEASE T2"/>
    <property type="match status" value="1"/>
</dbReference>
<dbReference type="PROSITE" id="PS00530">
    <property type="entry name" value="RNASE_T2_1"/>
    <property type="match status" value="1"/>
</dbReference>
<proteinExistence type="inferred from homology"/>
<keyword evidence="2" id="KW-0378">Hydrolase</keyword>
<dbReference type="InterPro" id="IPR018188">
    <property type="entry name" value="RNase_T2_His_AS_1"/>
</dbReference>
<evidence type="ECO:0000256" key="1">
    <source>
        <dbReference type="ARBA" id="ARBA00007469"/>
    </source>
</evidence>
<organism evidence="5 6">
    <name type="scientific">Quercus lobata</name>
    <name type="common">Valley oak</name>
    <dbReference type="NCBI Taxonomy" id="97700"/>
    <lineage>
        <taxon>Eukaryota</taxon>
        <taxon>Viridiplantae</taxon>
        <taxon>Streptophyta</taxon>
        <taxon>Embryophyta</taxon>
        <taxon>Tracheophyta</taxon>
        <taxon>Spermatophyta</taxon>
        <taxon>Magnoliopsida</taxon>
        <taxon>eudicotyledons</taxon>
        <taxon>Gunneridae</taxon>
        <taxon>Pentapetalae</taxon>
        <taxon>rosids</taxon>
        <taxon>fabids</taxon>
        <taxon>Fagales</taxon>
        <taxon>Fagaceae</taxon>
        <taxon>Quercus</taxon>
    </lineage>
</organism>
<dbReference type="InterPro" id="IPR001568">
    <property type="entry name" value="RNase_T2-like"/>
</dbReference>
<evidence type="ECO:0000313" key="6">
    <source>
        <dbReference type="Proteomes" id="UP000594261"/>
    </source>
</evidence>
<evidence type="ECO:0000313" key="5">
    <source>
        <dbReference type="EnsemblPlants" id="QL03p019094:mrna"/>
    </source>
</evidence>
<dbReference type="EnsemblPlants" id="QL03p019094:mrna">
    <property type="protein sequence ID" value="QL03p019094:mrna"/>
    <property type="gene ID" value="QL03p019094"/>
</dbReference>
<dbReference type="Gene3D" id="3.90.730.10">
    <property type="entry name" value="Ribonuclease T2-like"/>
    <property type="match status" value="1"/>
</dbReference>
<evidence type="ECO:0000256" key="4">
    <source>
        <dbReference type="RuleBase" id="RU004328"/>
    </source>
</evidence>
<keyword evidence="6" id="KW-1185">Reference proteome</keyword>
<reference evidence="5 6" key="1">
    <citation type="journal article" date="2016" name="G3 (Bethesda)">
        <title>First Draft Assembly and Annotation of the Genome of a California Endemic Oak Quercus lobata Nee (Fagaceae).</title>
        <authorList>
            <person name="Sork V.L."/>
            <person name="Fitz-Gibbon S.T."/>
            <person name="Puiu D."/>
            <person name="Crepeau M."/>
            <person name="Gugger P.F."/>
            <person name="Sherman R."/>
            <person name="Stevens K."/>
            <person name="Langley C.H."/>
            <person name="Pellegrini M."/>
            <person name="Salzberg S.L."/>
        </authorList>
    </citation>
    <scope>NUCLEOTIDE SEQUENCE [LARGE SCALE GENOMIC DNA]</scope>
    <source>
        <strain evidence="5 6">cv. SW786</strain>
    </source>
</reference>
<dbReference type="InterPro" id="IPR036430">
    <property type="entry name" value="RNase_T2-like_sf"/>
</dbReference>
<dbReference type="GO" id="GO:0005576">
    <property type="term" value="C:extracellular region"/>
    <property type="evidence" value="ECO:0007669"/>
    <property type="project" value="TreeGrafter"/>
</dbReference>
<name>A0A7N2L668_QUELO</name>
<evidence type="ECO:0000256" key="2">
    <source>
        <dbReference type="ARBA" id="ARBA00022722"/>
    </source>
</evidence>
<accession>A0A7N2L668</accession>
<dbReference type="PANTHER" id="PTHR11240">
    <property type="entry name" value="RIBONUCLEASE T2"/>
    <property type="match status" value="1"/>
</dbReference>
<keyword evidence="2" id="KW-0540">Nuclease</keyword>
<dbReference type="InParanoid" id="A0A7N2L668"/>
<dbReference type="GO" id="GO:0003723">
    <property type="term" value="F:RNA binding"/>
    <property type="evidence" value="ECO:0007669"/>
    <property type="project" value="InterPro"/>
</dbReference>
<dbReference type="Gramene" id="QL03p019094:mrna">
    <property type="protein sequence ID" value="QL03p019094:mrna"/>
    <property type="gene ID" value="QL03p019094"/>
</dbReference>